<organism evidence="1 2">
    <name type="scientific">Rhododendron molle</name>
    <name type="common">Chinese azalea</name>
    <name type="synonym">Azalea mollis</name>
    <dbReference type="NCBI Taxonomy" id="49168"/>
    <lineage>
        <taxon>Eukaryota</taxon>
        <taxon>Viridiplantae</taxon>
        <taxon>Streptophyta</taxon>
        <taxon>Embryophyta</taxon>
        <taxon>Tracheophyta</taxon>
        <taxon>Spermatophyta</taxon>
        <taxon>Magnoliopsida</taxon>
        <taxon>eudicotyledons</taxon>
        <taxon>Gunneridae</taxon>
        <taxon>Pentapetalae</taxon>
        <taxon>asterids</taxon>
        <taxon>Ericales</taxon>
        <taxon>Ericaceae</taxon>
        <taxon>Ericoideae</taxon>
        <taxon>Rhodoreae</taxon>
        <taxon>Rhododendron</taxon>
    </lineage>
</organism>
<name>A0ACC0NNS1_RHOML</name>
<comment type="caution">
    <text evidence="1">The sequence shown here is derived from an EMBL/GenBank/DDBJ whole genome shotgun (WGS) entry which is preliminary data.</text>
</comment>
<sequence length="180" mass="18139">MAIKTTIPILLSLITAVLFAADVCMAATAPVPAADCSSIILDMADCLTYVSGDATVKKPEGNCCSGLKKVLKTHAECLCEAFKNAAQFGVTLNMTRALDLPSACRVSAPPVSDCGLSIGTGGIGSPAISPVGRPTSMEGEGAKEIAAPAPAPETAGSASLTAQAFESLVFALVVASFSFI</sequence>
<evidence type="ECO:0000313" key="1">
    <source>
        <dbReference type="EMBL" id="KAI8554895.1"/>
    </source>
</evidence>
<dbReference type="EMBL" id="CM046392">
    <property type="protein sequence ID" value="KAI8554895.1"/>
    <property type="molecule type" value="Genomic_DNA"/>
</dbReference>
<reference evidence="1" key="1">
    <citation type="submission" date="2022-02" db="EMBL/GenBank/DDBJ databases">
        <title>Plant Genome Project.</title>
        <authorList>
            <person name="Zhang R.-G."/>
        </authorList>
    </citation>
    <scope>NUCLEOTIDE SEQUENCE</scope>
    <source>
        <strain evidence="1">AT1</strain>
    </source>
</reference>
<evidence type="ECO:0000313" key="2">
    <source>
        <dbReference type="Proteomes" id="UP001062846"/>
    </source>
</evidence>
<keyword evidence="2" id="KW-1185">Reference proteome</keyword>
<proteinExistence type="predicted"/>
<accession>A0ACC0NNS1</accession>
<dbReference type="Proteomes" id="UP001062846">
    <property type="component" value="Chromosome 5"/>
</dbReference>
<gene>
    <name evidence="1" type="ORF">RHMOL_Rhmol05G0132500</name>
</gene>
<protein>
    <submittedName>
        <fullName evidence="1">Uncharacterized protein</fullName>
    </submittedName>
</protein>